<dbReference type="EMBL" id="LGCL01000024">
    <property type="protein sequence ID" value="KPL77005.1"/>
    <property type="molecule type" value="Genomic_DNA"/>
</dbReference>
<proteinExistence type="predicted"/>
<dbReference type="Gene3D" id="3.30.530.20">
    <property type="match status" value="1"/>
</dbReference>
<dbReference type="InterPro" id="IPR019587">
    <property type="entry name" value="Polyketide_cyclase/dehydratase"/>
</dbReference>
<keyword evidence="2" id="KW-1185">Reference proteome</keyword>
<accession>A0A0P6X9W7</accession>
<evidence type="ECO:0000313" key="1">
    <source>
        <dbReference type="EMBL" id="KPL77005.1"/>
    </source>
</evidence>
<evidence type="ECO:0000313" key="2">
    <source>
        <dbReference type="Proteomes" id="UP000050417"/>
    </source>
</evidence>
<dbReference type="SUPFAM" id="SSF55961">
    <property type="entry name" value="Bet v1-like"/>
    <property type="match status" value="1"/>
</dbReference>
<dbReference type="OrthoDB" id="4773254at2"/>
<reference evidence="1 2" key="1">
    <citation type="submission" date="2015-07" db="EMBL/GenBank/DDBJ databases">
        <title>Genome sequence of Ornatilinea apprima DSM 23815.</title>
        <authorList>
            <person name="Hemp J."/>
            <person name="Ward L.M."/>
            <person name="Pace L.A."/>
            <person name="Fischer W.W."/>
        </authorList>
    </citation>
    <scope>NUCLEOTIDE SEQUENCE [LARGE SCALE GENOMIC DNA]</scope>
    <source>
        <strain evidence="1 2">P3M-1</strain>
    </source>
</reference>
<dbReference type="Proteomes" id="UP000050417">
    <property type="component" value="Unassembled WGS sequence"/>
</dbReference>
<dbReference type="RefSeq" id="WP_075062964.1">
    <property type="nucleotide sequence ID" value="NZ_LGCL01000024.1"/>
</dbReference>
<dbReference type="AlphaFoldDB" id="A0A0P6X9W7"/>
<comment type="caution">
    <text evidence="1">The sequence shown here is derived from an EMBL/GenBank/DDBJ whole genome shotgun (WGS) entry which is preliminary data.</text>
</comment>
<name>A0A0P6X9W7_9CHLR</name>
<evidence type="ECO:0008006" key="3">
    <source>
        <dbReference type="Google" id="ProtNLM"/>
    </source>
</evidence>
<organism evidence="1 2">
    <name type="scientific">Ornatilinea apprima</name>
    <dbReference type="NCBI Taxonomy" id="1134406"/>
    <lineage>
        <taxon>Bacteria</taxon>
        <taxon>Bacillati</taxon>
        <taxon>Chloroflexota</taxon>
        <taxon>Anaerolineae</taxon>
        <taxon>Anaerolineales</taxon>
        <taxon>Anaerolineaceae</taxon>
        <taxon>Ornatilinea</taxon>
    </lineage>
</organism>
<dbReference type="STRING" id="1134406.ADN00_10560"/>
<gene>
    <name evidence="1" type="ORF">ADN00_10560</name>
</gene>
<sequence>MHFNLTIPIRRTPEEVFAFLRDKHAFPRQRGSPVLELEKITPGAVGIGTRFREVVRMLPLVRGEIFSRVTRFEPYRCLQEEFWGAGMSGWLTYTFNPHEGGTLLVQDQIIEVDGLLKLLMPLMRAVLVRRLRGRLIEIHNLLEDGWPVTV</sequence>
<dbReference type="Pfam" id="PF10604">
    <property type="entry name" value="Polyketide_cyc2"/>
    <property type="match status" value="1"/>
</dbReference>
<dbReference type="InterPro" id="IPR023393">
    <property type="entry name" value="START-like_dom_sf"/>
</dbReference>
<protein>
    <recommendedName>
        <fullName evidence="3">Polyketide cyclase</fullName>
    </recommendedName>
</protein>